<evidence type="ECO:0000256" key="1">
    <source>
        <dbReference type="ARBA" id="ARBA00008072"/>
    </source>
</evidence>
<dbReference type="InterPro" id="IPR020843">
    <property type="entry name" value="ER"/>
</dbReference>
<organism evidence="8 9">
    <name type="scientific">Amycolatopsis deserti</name>
    <dbReference type="NCBI Taxonomy" id="185696"/>
    <lineage>
        <taxon>Bacteria</taxon>
        <taxon>Bacillati</taxon>
        <taxon>Actinomycetota</taxon>
        <taxon>Actinomycetes</taxon>
        <taxon>Pseudonocardiales</taxon>
        <taxon>Pseudonocardiaceae</taxon>
        <taxon>Amycolatopsis</taxon>
    </lineage>
</organism>
<dbReference type="InterPro" id="IPR013154">
    <property type="entry name" value="ADH-like_N"/>
</dbReference>
<dbReference type="SUPFAM" id="SSF51735">
    <property type="entry name" value="NAD(P)-binding Rossmann-fold domains"/>
    <property type="match status" value="1"/>
</dbReference>
<reference evidence="9" key="1">
    <citation type="journal article" date="2019" name="Int. J. Syst. Evol. Microbiol.">
        <title>The Global Catalogue of Microorganisms (GCM) 10K type strain sequencing project: providing services to taxonomists for standard genome sequencing and annotation.</title>
        <authorList>
            <consortium name="The Broad Institute Genomics Platform"/>
            <consortium name="The Broad Institute Genome Sequencing Center for Infectious Disease"/>
            <person name="Wu L."/>
            <person name="Ma J."/>
        </authorList>
    </citation>
    <scope>NUCLEOTIDE SEQUENCE [LARGE SCALE GENOMIC DNA]</scope>
    <source>
        <strain evidence="9">CGMCC 4.7677</strain>
    </source>
</reference>
<comment type="caution">
    <text evidence="8">The sequence shown here is derived from an EMBL/GenBank/DDBJ whole genome shotgun (WGS) entry which is preliminary data.</text>
</comment>
<comment type="cofactor">
    <cofactor evidence="6">
        <name>Zn(2+)</name>
        <dbReference type="ChEBI" id="CHEBI:29105"/>
    </cofactor>
</comment>
<keyword evidence="9" id="KW-1185">Reference proteome</keyword>
<dbReference type="RefSeq" id="WP_191244318.1">
    <property type="nucleotide sequence ID" value="NZ_BNAU01000002.1"/>
</dbReference>
<keyword evidence="5" id="KW-0520">NAD</keyword>
<dbReference type="Gene3D" id="3.40.50.720">
    <property type="entry name" value="NAD(P)-binding Rossmann-like Domain"/>
    <property type="match status" value="1"/>
</dbReference>
<dbReference type="InterPro" id="IPR036291">
    <property type="entry name" value="NAD(P)-bd_dom_sf"/>
</dbReference>
<dbReference type="InterPro" id="IPR002328">
    <property type="entry name" value="ADH_Zn_CS"/>
</dbReference>
<accession>A0ABQ3ING4</accession>
<dbReference type="PANTHER" id="PTHR43880">
    <property type="entry name" value="ALCOHOL DEHYDROGENASE"/>
    <property type="match status" value="1"/>
</dbReference>
<dbReference type="EMBL" id="BNAU01000002">
    <property type="protein sequence ID" value="GHE88776.1"/>
    <property type="molecule type" value="Genomic_DNA"/>
</dbReference>
<sequence length="373" mass="38435">MGFEGRTTRAAVMYGVNEPLIVEEIEIAEPGPGEVMVKLAASSVCHSDLHALDGGWPPQVPIVLGHEGAGTIEAVGPGVTRHAVGDPVSLSWTPGCERCRFCLVGRPNLCERMMATTGSNVMVDGTTRLRKGGQEIYTYMGTGSFSGYTVVPETGAIPIPAGSHLDVAAVVGCAVTTGFGAATKTARIAVGDTAVVIGLGGVGLSVIQGCVAQSAGMVIAVDVHEDKLATAKHFGATHVVNARETDVSAAVAELTGGRGADVAFEAIGLKATIEQTIGVLGPRGTAVLVGMPPSGVTFEADPTLVAMMELSIVGSNYGSANPPVDFPRILGLAQLGRLDLASLITRRIALEDINEAFEDMKRGEGIRTVVSHR</sequence>
<dbReference type="SUPFAM" id="SSF50129">
    <property type="entry name" value="GroES-like"/>
    <property type="match status" value="2"/>
</dbReference>
<keyword evidence="3 6" id="KW-0862">Zinc</keyword>
<dbReference type="PROSITE" id="PS00059">
    <property type="entry name" value="ADH_ZINC"/>
    <property type="match status" value="1"/>
</dbReference>
<dbReference type="SMART" id="SM00829">
    <property type="entry name" value="PKS_ER"/>
    <property type="match status" value="1"/>
</dbReference>
<gene>
    <name evidence="8" type="ORF">GCM10017786_20990</name>
</gene>
<dbReference type="Pfam" id="PF08240">
    <property type="entry name" value="ADH_N"/>
    <property type="match status" value="1"/>
</dbReference>
<comment type="similarity">
    <text evidence="1 6">Belongs to the zinc-containing alcohol dehydrogenase family.</text>
</comment>
<protein>
    <submittedName>
        <fullName evidence="8">Alcohol dehydrogenase</fullName>
    </submittedName>
</protein>
<proteinExistence type="inferred from homology"/>
<name>A0ABQ3ING4_9PSEU</name>
<evidence type="ECO:0000256" key="3">
    <source>
        <dbReference type="ARBA" id="ARBA00022833"/>
    </source>
</evidence>
<evidence type="ECO:0000256" key="5">
    <source>
        <dbReference type="ARBA" id="ARBA00023027"/>
    </source>
</evidence>
<evidence type="ECO:0000313" key="8">
    <source>
        <dbReference type="EMBL" id="GHE88776.1"/>
    </source>
</evidence>
<dbReference type="Proteomes" id="UP000605897">
    <property type="component" value="Unassembled WGS sequence"/>
</dbReference>
<dbReference type="Gene3D" id="3.90.180.10">
    <property type="entry name" value="Medium-chain alcohol dehydrogenases, catalytic domain"/>
    <property type="match status" value="1"/>
</dbReference>
<dbReference type="PANTHER" id="PTHR43880:SF12">
    <property type="entry name" value="ALCOHOL DEHYDROGENASE CLASS-3"/>
    <property type="match status" value="1"/>
</dbReference>
<evidence type="ECO:0000256" key="6">
    <source>
        <dbReference type="RuleBase" id="RU361277"/>
    </source>
</evidence>
<dbReference type="InterPro" id="IPR013149">
    <property type="entry name" value="ADH-like_C"/>
</dbReference>
<dbReference type="CDD" id="cd08279">
    <property type="entry name" value="Zn_ADH_class_III"/>
    <property type="match status" value="1"/>
</dbReference>
<feature type="domain" description="Enoyl reductase (ER)" evidence="7">
    <location>
        <begin position="15"/>
        <end position="370"/>
    </location>
</feature>
<keyword evidence="2 6" id="KW-0479">Metal-binding</keyword>
<evidence type="ECO:0000313" key="9">
    <source>
        <dbReference type="Proteomes" id="UP000605897"/>
    </source>
</evidence>
<evidence type="ECO:0000256" key="4">
    <source>
        <dbReference type="ARBA" id="ARBA00023002"/>
    </source>
</evidence>
<dbReference type="Pfam" id="PF00107">
    <property type="entry name" value="ADH_zinc_N"/>
    <property type="match status" value="1"/>
</dbReference>
<evidence type="ECO:0000259" key="7">
    <source>
        <dbReference type="SMART" id="SM00829"/>
    </source>
</evidence>
<dbReference type="InterPro" id="IPR011032">
    <property type="entry name" value="GroES-like_sf"/>
</dbReference>
<evidence type="ECO:0000256" key="2">
    <source>
        <dbReference type="ARBA" id="ARBA00022723"/>
    </source>
</evidence>
<keyword evidence="4" id="KW-0560">Oxidoreductase</keyword>